<evidence type="ECO:0000256" key="1">
    <source>
        <dbReference type="SAM" id="MobiDB-lite"/>
    </source>
</evidence>
<organism evidence="2 3">
    <name type="scientific">Puccinia graminis f. sp. tritici</name>
    <dbReference type="NCBI Taxonomy" id="56615"/>
    <lineage>
        <taxon>Eukaryota</taxon>
        <taxon>Fungi</taxon>
        <taxon>Dikarya</taxon>
        <taxon>Basidiomycota</taxon>
        <taxon>Pucciniomycotina</taxon>
        <taxon>Pucciniomycetes</taxon>
        <taxon>Pucciniales</taxon>
        <taxon>Pucciniaceae</taxon>
        <taxon>Puccinia</taxon>
    </lineage>
</organism>
<accession>A0A5B0P116</accession>
<feature type="compositionally biased region" description="Basic residues" evidence="1">
    <location>
        <begin position="35"/>
        <end position="55"/>
    </location>
</feature>
<evidence type="ECO:0000313" key="2">
    <source>
        <dbReference type="EMBL" id="KAA1093748.1"/>
    </source>
</evidence>
<feature type="compositionally biased region" description="Acidic residues" evidence="1">
    <location>
        <begin position="81"/>
        <end position="94"/>
    </location>
</feature>
<dbReference type="GO" id="GO:0051279">
    <property type="term" value="P:regulation of release of sequestered calcium ion into cytosol"/>
    <property type="evidence" value="ECO:0007669"/>
    <property type="project" value="TreeGrafter"/>
</dbReference>
<evidence type="ECO:0000313" key="3">
    <source>
        <dbReference type="Proteomes" id="UP000325313"/>
    </source>
</evidence>
<dbReference type="PANTHER" id="PTHR10033">
    <property type="entry name" value="CALSEQUESTRIN"/>
    <property type="match status" value="1"/>
</dbReference>
<dbReference type="PANTHER" id="PTHR10033:SF0">
    <property type="entry name" value="CALSEQUESTRIN"/>
    <property type="match status" value="1"/>
</dbReference>
<feature type="region of interest" description="Disordered" evidence="1">
    <location>
        <begin position="1"/>
        <end position="100"/>
    </location>
</feature>
<dbReference type="AlphaFoldDB" id="A0A5B0P116"/>
<dbReference type="EMBL" id="VDEP01000373">
    <property type="protein sequence ID" value="KAA1093748.1"/>
    <property type="molecule type" value="Genomic_DNA"/>
</dbReference>
<protein>
    <submittedName>
        <fullName evidence="2">Uncharacterized protein</fullName>
    </submittedName>
</protein>
<comment type="caution">
    <text evidence="2">The sequence shown here is derived from an EMBL/GenBank/DDBJ whole genome shotgun (WGS) entry which is preliminary data.</text>
</comment>
<dbReference type="Proteomes" id="UP000325313">
    <property type="component" value="Unassembled WGS sequence"/>
</dbReference>
<gene>
    <name evidence="2" type="ORF">PGTUg99_025989</name>
</gene>
<feature type="compositionally biased region" description="Polar residues" evidence="1">
    <location>
        <begin position="65"/>
        <end position="78"/>
    </location>
</feature>
<name>A0A5B0P116_PUCGR</name>
<proteinExistence type="predicted"/>
<dbReference type="GO" id="GO:0005509">
    <property type="term" value="F:calcium ion binding"/>
    <property type="evidence" value="ECO:0007669"/>
    <property type="project" value="TreeGrafter"/>
</dbReference>
<feature type="compositionally biased region" description="Polar residues" evidence="1">
    <location>
        <begin position="15"/>
        <end position="34"/>
    </location>
</feature>
<reference evidence="2 3" key="1">
    <citation type="submission" date="2019-05" db="EMBL/GenBank/DDBJ databases">
        <title>Emergence of the Ug99 lineage of the wheat stem rust pathogen through somatic hybridization.</title>
        <authorList>
            <person name="Li F."/>
            <person name="Upadhyaya N.M."/>
            <person name="Sperschneider J."/>
            <person name="Matny O."/>
            <person name="Nguyen-Phuc H."/>
            <person name="Mago R."/>
            <person name="Raley C."/>
            <person name="Miller M.E."/>
            <person name="Silverstein K.A.T."/>
            <person name="Henningsen E."/>
            <person name="Hirsch C.D."/>
            <person name="Visser B."/>
            <person name="Pretorius Z.A."/>
            <person name="Steffenson B.J."/>
            <person name="Schwessinger B."/>
            <person name="Dodds P.N."/>
            <person name="Figueroa M."/>
        </authorList>
    </citation>
    <scope>NUCLEOTIDE SEQUENCE [LARGE SCALE GENOMIC DNA]</scope>
    <source>
        <strain evidence="2 3">Ug99</strain>
    </source>
</reference>
<sequence>MASTRSSQAKRKTPTCFQSSISAFNKQGKQPPTTRTKKAAAKSKLSKKKSSKSKKQQTSNSSSQGDRSPSPTQTQAAQNDPDPESSDSSSESDSDSGSPLIGFTLDDFQSKLSSWSANQLRKTLQQKKNLSNRIPVDVQEALQLLQQNYLKGKLMLALIGNIGEKTVNKYLGENKPPRKKCGWNRYVAFSLESLKHPGWDERNIQMGKAWDLLTDDEKEVFGSRVFQHFSKIPCGYDDEEDDDDTSGQLTPEEIGLYEPLYQSLVNHEKVKAFTAKRPESEGQNTGEVYKKALKNVLKLNSEPYTTSNMYNTTYYLLSATRAPGINSFCKEYSNDPAWLALAEKRWNSKETFEAYSHGRQIQASLEDIGGGPASSKPLREGDTLKKKLRAALNRLMGQFFL</sequence>